<proteinExistence type="predicted"/>
<sequence length="320" mass="36333">MIDQGVTAALAAHDANRNGDDSYTSGTGVRRTECVARECTYQDFMKCQPLYFKGIEGVVELTQWFERMETMLRISHCSVENQIKFSTCTLLAGALTWWNSHVRIIGHDVAYAMTWTELKKKMTDKCCPRNKMKKLKAELWNLKVKGTDVIGYNQCFQELALLCVRMFLEESEKVERYVGGLPNMIHGSVVASKPKIMQEATEMETELMDKKISTLAERTGERKEYAGTLPLCNMFKLHHNGPCTIKYGDCKKVSHMTRDCRNPAAARNQRNLTCYECGNQGHYKSDCPELKNQNHGNQAEGTTRHWNGLCLRGGETAHDP</sequence>
<feature type="domain" description="CCHC-type" evidence="2">
    <location>
        <begin position="274"/>
        <end position="289"/>
    </location>
</feature>
<gene>
    <name evidence="3" type="ORF">Tco_1079171</name>
</gene>
<dbReference type="InterPro" id="IPR001878">
    <property type="entry name" value="Znf_CCHC"/>
</dbReference>
<keyword evidence="1" id="KW-0862">Zinc</keyword>
<dbReference type="EMBL" id="BQNB010019910">
    <property type="protein sequence ID" value="GJT90326.1"/>
    <property type="molecule type" value="Genomic_DNA"/>
</dbReference>
<dbReference type="SUPFAM" id="SSF57756">
    <property type="entry name" value="Retrovirus zinc finger-like domains"/>
    <property type="match status" value="1"/>
</dbReference>
<reference evidence="3" key="1">
    <citation type="journal article" date="2022" name="Int. J. Mol. Sci.">
        <title>Draft Genome of Tanacetum Coccineum: Genomic Comparison of Closely Related Tanacetum-Family Plants.</title>
        <authorList>
            <person name="Yamashiro T."/>
            <person name="Shiraishi A."/>
            <person name="Nakayama K."/>
            <person name="Satake H."/>
        </authorList>
    </citation>
    <scope>NUCLEOTIDE SEQUENCE</scope>
</reference>
<accession>A0ABQ5HS82</accession>
<reference evidence="3" key="2">
    <citation type="submission" date="2022-01" db="EMBL/GenBank/DDBJ databases">
        <authorList>
            <person name="Yamashiro T."/>
            <person name="Shiraishi A."/>
            <person name="Satake H."/>
            <person name="Nakayama K."/>
        </authorList>
    </citation>
    <scope>NUCLEOTIDE SEQUENCE</scope>
</reference>
<dbReference type="Pfam" id="PF00098">
    <property type="entry name" value="zf-CCHC"/>
    <property type="match status" value="1"/>
</dbReference>
<dbReference type="Pfam" id="PF19259">
    <property type="entry name" value="Ty3_capsid"/>
    <property type="match status" value="1"/>
</dbReference>
<dbReference type="SMART" id="SM00343">
    <property type="entry name" value="ZnF_C2HC"/>
    <property type="match status" value="2"/>
</dbReference>
<dbReference type="Gene3D" id="4.10.60.10">
    <property type="entry name" value="Zinc finger, CCHC-type"/>
    <property type="match status" value="1"/>
</dbReference>
<dbReference type="Proteomes" id="UP001151760">
    <property type="component" value="Unassembled WGS sequence"/>
</dbReference>
<dbReference type="InterPro" id="IPR036875">
    <property type="entry name" value="Znf_CCHC_sf"/>
</dbReference>
<keyword evidence="1" id="KW-0479">Metal-binding</keyword>
<keyword evidence="3" id="KW-0548">Nucleotidyltransferase</keyword>
<keyword evidence="3" id="KW-0808">Transferase</keyword>
<dbReference type="GO" id="GO:0003964">
    <property type="term" value="F:RNA-directed DNA polymerase activity"/>
    <property type="evidence" value="ECO:0007669"/>
    <property type="project" value="UniProtKB-KW"/>
</dbReference>
<keyword evidence="3" id="KW-0695">RNA-directed DNA polymerase</keyword>
<evidence type="ECO:0000313" key="4">
    <source>
        <dbReference type="Proteomes" id="UP001151760"/>
    </source>
</evidence>
<protein>
    <submittedName>
        <fullName evidence="3">Reverse transcriptase domain-containing protein</fullName>
    </submittedName>
</protein>
<keyword evidence="1" id="KW-0863">Zinc-finger</keyword>
<dbReference type="InterPro" id="IPR045358">
    <property type="entry name" value="Ty3_capsid"/>
</dbReference>
<name>A0ABQ5HS82_9ASTR</name>
<organism evidence="3 4">
    <name type="scientific">Tanacetum coccineum</name>
    <dbReference type="NCBI Taxonomy" id="301880"/>
    <lineage>
        <taxon>Eukaryota</taxon>
        <taxon>Viridiplantae</taxon>
        <taxon>Streptophyta</taxon>
        <taxon>Embryophyta</taxon>
        <taxon>Tracheophyta</taxon>
        <taxon>Spermatophyta</taxon>
        <taxon>Magnoliopsida</taxon>
        <taxon>eudicotyledons</taxon>
        <taxon>Gunneridae</taxon>
        <taxon>Pentapetalae</taxon>
        <taxon>asterids</taxon>
        <taxon>campanulids</taxon>
        <taxon>Asterales</taxon>
        <taxon>Asteraceae</taxon>
        <taxon>Asteroideae</taxon>
        <taxon>Anthemideae</taxon>
        <taxon>Anthemidinae</taxon>
        <taxon>Tanacetum</taxon>
    </lineage>
</organism>
<evidence type="ECO:0000256" key="1">
    <source>
        <dbReference type="PROSITE-ProRule" id="PRU00047"/>
    </source>
</evidence>
<keyword evidence="4" id="KW-1185">Reference proteome</keyword>
<evidence type="ECO:0000259" key="2">
    <source>
        <dbReference type="PROSITE" id="PS50158"/>
    </source>
</evidence>
<comment type="caution">
    <text evidence="3">The sequence shown here is derived from an EMBL/GenBank/DDBJ whole genome shotgun (WGS) entry which is preliminary data.</text>
</comment>
<evidence type="ECO:0000313" key="3">
    <source>
        <dbReference type="EMBL" id="GJT90326.1"/>
    </source>
</evidence>
<dbReference type="PROSITE" id="PS50158">
    <property type="entry name" value="ZF_CCHC"/>
    <property type="match status" value="1"/>
</dbReference>